<dbReference type="InterPro" id="IPR032675">
    <property type="entry name" value="LRR_dom_sf"/>
</dbReference>
<feature type="compositionally biased region" description="Basic and acidic residues" evidence="1">
    <location>
        <begin position="1"/>
        <end position="14"/>
    </location>
</feature>
<evidence type="ECO:0000313" key="3">
    <source>
        <dbReference type="Proteomes" id="UP001497522"/>
    </source>
</evidence>
<dbReference type="Gene3D" id="3.80.10.10">
    <property type="entry name" value="Ribonuclease Inhibitor"/>
    <property type="match status" value="2"/>
</dbReference>
<dbReference type="EMBL" id="OZ023713">
    <property type="protein sequence ID" value="CAK9861309.1"/>
    <property type="molecule type" value="Genomic_DNA"/>
</dbReference>
<gene>
    <name evidence="2" type="ORF">CSSPJE1EN2_LOCUS4304</name>
</gene>
<organism evidence="2 3">
    <name type="scientific">Sphagnum jensenii</name>
    <dbReference type="NCBI Taxonomy" id="128206"/>
    <lineage>
        <taxon>Eukaryota</taxon>
        <taxon>Viridiplantae</taxon>
        <taxon>Streptophyta</taxon>
        <taxon>Embryophyta</taxon>
        <taxon>Bryophyta</taxon>
        <taxon>Sphagnophytina</taxon>
        <taxon>Sphagnopsida</taxon>
        <taxon>Sphagnales</taxon>
        <taxon>Sphagnaceae</taxon>
        <taxon>Sphagnum</taxon>
    </lineage>
</organism>
<evidence type="ECO:0000256" key="1">
    <source>
        <dbReference type="SAM" id="MobiDB-lite"/>
    </source>
</evidence>
<evidence type="ECO:0000313" key="2">
    <source>
        <dbReference type="EMBL" id="CAK9861309.1"/>
    </source>
</evidence>
<evidence type="ECO:0008006" key="4">
    <source>
        <dbReference type="Google" id="ProtNLM"/>
    </source>
</evidence>
<dbReference type="PRINTS" id="PR00449">
    <property type="entry name" value="RASTRNSFRMNG"/>
</dbReference>
<protein>
    <recommendedName>
        <fullName evidence="4">C-terminal of Roc (COR) domain-containing protein</fullName>
    </recommendedName>
</protein>
<name>A0ABP1AFH7_9BRYO</name>
<feature type="region of interest" description="Disordered" evidence="1">
    <location>
        <begin position="1"/>
        <end position="57"/>
    </location>
</feature>
<keyword evidence="3" id="KW-1185">Reference proteome</keyword>
<dbReference type="PANTHER" id="PTHR47679:SF1">
    <property type="entry name" value="PROTEIN TORNADO 1"/>
    <property type="match status" value="1"/>
</dbReference>
<feature type="compositionally biased region" description="Basic and acidic residues" evidence="1">
    <location>
        <begin position="48"/>
        <end position="57"/>
    </location>
</feature>
<dbReference type="SUPFAM" id="SSF52047">
    <property type="entry name" value="RNI-like"/>
    <property type="match status" value="1"/>
</dbReference>
<feature type="compositionally biased region" description="Basic and acidic residues" evidence="1">
    <location>
        <begin position="1077"/>
        <end position="1086"/>
    </location>
</feature>
<reference evidence="2" key="1">
    <citation type="submission" date="2024-03" db="EMBL/GenBank/DDBJ databases">
        <authorList>
            <consortium name="ELIXIR-Norway"/>
            <consortium name="Elixir Norway"/>
        </authorList>
    </citation>
    <scope>NUCLEOTIDE SEQUENCE</scope>
</reference>
<accession>A0ABP1AFH7</accession>
<dbReference type="PANTHER" id="PTHR47679">
    <property type="entry name" value="PROTEIN TORNADO 1"/>
    <property type="match status" value="1"/>
</dbReference>
<feature type="region of interest" description="Disordered" evidence="1">
    <location>
        <begin position="1075"/>
        <end position="1095"/>
    </location>
</feature>
<dbReference type="Proteomes" id="UP001497522">
    <property type="component" value="Chromosome 12"/>
</dbReference>
<dbReference type="Gene3D" id="3.40.50.300">
    <property type="entry name" value="P-loop containing nucleotide triphosphate hydrolases"/>
    <property type="match status" value="1"/>
</dbReference>
<sequence>MDIKEGLVEIHPGDIDQLASSPVRFSSESSNDTRKQILQELPPPTKAMEIRSEETCDEVNTRTMEEEGAEGVESGDLSGFLKPPSSTAETPIFPPQQPLVELMEPDEGYISFDELIMTLQESQLERLNFRFKPFNEFDQDQENGNNSMWEAYRNHRLQVLDVVSRCNSLKELWVSSTLDGEEMDVLCKNLVSHPALEDLEVCIGSDQGAEMLCCMLQKNHNIQDLSVVQVEGDQGVEMLCQMLQNNHSIKTLTLGPMDAIEVASVGLMLEMNSTLENLTLASKNDADGDTLKVLLQPLTCDDGNQLLNKSIKKLHLFGTWMGREGAKVVAQMLLTNDSITHLTIAAGNSLKPLGVCTILESLEKNETLHTLDLRGCKGVEGDDVLAKVMDLLRINPWLKQIDLRDTQLERDGHVAQVNAQLASNARDYMAAVKGLPRTQAKFARVFLCGDAYAGKTTLRRSMVRSLAKGLQAKVITPLVEFIELNKPLGLCFNDPNEWAKRTQGIQIKVLLDHDDQKISIWDLAGQEEYHAFHDTMIPNLNIQGNVCLFLLVCNPFKKGSKEQKDLPKIKDELCYWLRFISSNTTRSSISPPQVMVVMTHGDKKFLHQSPMEDHLHNLKAKFAAFINLSFTCYWINAHSSQEAKDVTTQVTNTCGDILKKMVHIYEACMNVQHGLCEWNKHHPNEPIVTKGTFEKEIIDKKEPNLRQLVGQQEFEKPHVAVAMFLHDAGEMIYFKEEDFVVVNPSWFCHKVMGRLIMLRGDVEEVNLQASFEDGWGQIREFEHLLTLSLKDIVHTRVGNTSNISKYLLHLMVRMDLAYEIEPQGTDHGQSLIFVPTTFKFHEDVAKGERRLQWTFEFPQHHEIIYIGRRLQCNEQELTTLTPGFFPQVQVILHKHFKNLTIKATCKNEKNLIKIFLNGLEIFVELSGDQMASFLFIDVLVKSCKSTFQTLQLINDHVLSKIEQLCCSVQGCQGVSLVHGVLRPKAVENLLLCKHRKDQALLLEDLKQELWGANFDPKYGHPWPQVQGVLEGGRDYLGESMEGSAISLLGEKDINDIWQRRQNELMELEVRFNAPLATKDEDHEDPQGSRSGVTMGCKNSIPKNVQLLSTGSFRQLLVDKINELPQAIHDKIVLELQSLLKIWMDKTSSMEKNLHDMLAKNFDNIINLPLELQRRQVPCNVYFTTTGAKLQRKLIVKMLPGIETFNLHLLCEHVEGIHVVDEQHGCEVTMLSAKAQQIVPYLVIGLNIFSLLLKVGAHIVAGIGDMVPNVGKGLALALDTQSLSDYLPNWGIDGNSQNDPLQGPKTNMIEKEVALRDQKHGAEQWLVNFLKKQNISKSFGLSRVHYHGIKSGNQGPLIRWICDRHKKEGLKKGILEALPI</sequence>
<feature type="compositionally biased region" description="Polar residues" evidence="1">
    <location>
        <begin position="18"/>
        <end position="30"/>
    </location>
</feature>
<dbReference type="InterPro" id="IPR027417">
    <property type="entry name" value="P-loop_NTPase"/>
</dbReference>
<proteinExistence type="predicted"/>
<dbReference type="SUPFAM" id="SSF52540">
    <property type="entry name" value="P-loop containing nucleoside triphosphate hydrolases"/>
    <property type="match status" value="1"/>
</dbReference>